<protein>
    <recommendedName>
        <fullName evidence="2">VOC domain-containing protein</fullName>
    </recommendedName>
</protein>
<dbReference type="PANTHER" id="PTHR33993">
    <property type="entry name" value="GLYOXALASE-RELATED"/>
    <property type="match status" value="1"/>
</dbReference>
<dbReference type="PROSITE" id="PS51819">
    <property type="entry name" value="VOC"/>
    <property type="match status" value="1"/>
</dbReference>
<dbReference type="AlphaFoldDB" id="A0AAV9IUR2"/>
<keyword evidence="4" id="KW-1185">Reference proteome</keyword>
<comment type="caution">
    <text evidence="3">The sequence shown here is derived from an EMBL/GenBank/DDBJ whole genome shotgun (WGS) entry which is preliminary data.</text>
</comment>
<dbReference type="InterPro" id="IPR004360">
    <property type="entry name" value="Glyas_Fos-R_dOase_dom"/>
</dbReference>
<feature type="region of interest" description="Disordered" evidence="1">
    <location>
        <begin position="152"/>
        <end position="184"/>
    </location>
</feature>
<dbReference type="InterPro" id="IPR029068">
    <property type="entry name" value="Glyas_Bleomycin-R_OHBP_Dase"/>
</dbReference>
<name>A0AAV9IUR2_CYACA</name>
<organism evidence="3 4">
    <name type="scientific">Cyanidium caldarium</name>
    <name type="common">Red alga</name>
    <dbReference type="NCBI Taxonomy" id="2771"/>
    <lineage>
        <taxon>Eukaryota</taxon>
        <taxon>Rhodophyta</taxon>
        <taxon>Bangiophyceae</taxon>
        <taxon>Cyanidiales</taxon>
        <taxon>Cyanidiaceae</taxon>
        <taxon>Cyanidium</taxon>
    </lineage>
</organism>
<dbReference type="Gene3D" id="3.10.180.10">
    <property type="entry name" value="2,3-Dihydroxybiphenyl 1,2-Dioxygenase, domain 1"/>
    <property type="match status" value="1"/>
</dbReference>
<dbReference type="PANTHER" id="PTHR33993:SF14">
    <property type="entry name" value="GB|AAF24581.1"/>
    <property type="match status" value="1"/>
</dbReference>
<evidence type="ECO:0000313" key="3">
    <source>
        <dbReference type="EMBL" id="KAK4535830.1"/>
    </source>
</evidence>
<dbReference type="Pfam" id="PF00903">
    <property type="entry name" value="Glyoxalase"/>
    <property type="match status" value="1"/>
</dbReference>
<feature type="domain" description="VOC" evidence="2">
    <location>
        <begin position="5"/>
        <end position="115"/>
    </location>
</feature>
<accession>A0AAV9IUR2</accession>
<evidence type="ECO:0000259" key="2">
    <source>
        <dbReference type="PROSITE" id="PS51819"/>
    </source>
</evidence>
<proteinExistence type="predicted"/>
<evidence type="ECO:0000313" key="4">
    <source>
        <dbReference type="Proteomes" id="UP001301350"/>
    </source>
</evidence>
<dbReference type="InterPro" id="IPR037523">
    <property type="entry name" value="VOC_core"/>
</dbReference>
<sequence length="184" mass="19184">MSSARLRGVLLLVPDLEASLRFWQRGVGLSLSQRTEEWACLADGWIEVQQVQSVASSCAGYTPLLRLQVDDVDATVQRCVREGARMDGPIQRAAYGVVAASVRAPDGHMIGLVEVATDGMQDDGVRDAAGWAAKRRLAGHHGEGAGVVHGAAGRATEDASRVADAGGAGDNAGAPDAADRLADR</sequence>
<dbReference type="InterPro" id="IPR052164">
    <property type="entry name" value="Anthracycline_SecMetBiosynth"/>
</dbReference>
<dbReference type="SUPFAM" id="SSF54593">
    <property type="entry name" value="Glyoxalase/Bleomycin resistance protein/Dihydroxybiphenyl dioxygenase"/>
    <property type="match status" value="1"/>
</dbReference>
<gene>
    <name evidence="3" type="ORF">CDCA_CDCA06G1855</name>
</gene>
<reference evidence="3 4" key="1">
    <citation type="submission" date="2022-07" db="EMBL/GenBank/DDBJ databases">
        <title>Genome-wide signatures of adaptation to extreme environments.</title>
        <authorList>
            <person name="Cho C.H."/>
            <person name="Yoon H.S."/>
        </authorList>
    </citation>
    <scope>NUCLEOTIDE SEQUENCE [LARGE SCALE GENOMIC DNA]</scope>
    <source>
        <strain evidence="3 4">DBV 063 E5</strain>
    </source>
</reference>
<evidence type="ECO:0000256" key="1">
    <source>
        <dbReference type="SAM" id="MobiDB-lite"/>
    </source>
</evidence>
<dbReference type="Proteomes" id="UP001301350">
    <property type="component" value="Unassembled WGS sequence"/>
</dbReference>
<dbReference type="EMBL" id="JANCYW010000006">
    <property type="protein sequence ID" value="KAK4535830.1"/>
    <property type="molecule type" value="Genomic_DNA"/>
</dbReference>